<name>A0ABT3EGK0_9FLAO</name>
<proteinExistence type="predicted"/>
<dbReference type="Pfam" id="PF04307">
    <property type="entry name" value="YdjM"/>
    <property type="match status" value="1"/>
</dbReference>
<feature type="transmembrane region" description="Helical" evidence="1">
    <location>
        <begin position="159"/>
        <end position="179"/>
    </location>
</feature>
<accession>A0ABT3EGK0</accession>
<evidence type="ECO:0000256" key="1">
    <source>
        <dbReference type="SAM" id="Phobius"/>
    </source>
</evidence>
<evidence type="ECO:0000313" key="3">
    <source>
        <dbReference type="Proteomes" id="UP001165677"/>
    </source>
</evidence>
<keyword evidence="1" id="KW-0812">Transmembrane</keyword>
<organism evidence="2 3">
    <name type="scientific">Flavobacterium lacisediminis</name>
    <dbReference type="NCBI Taxonomy" id="2989705"/>
    <lineage>
        <taxon>Bacteria</taxon>
        <taxon>Pseudomonadati</taxon>
        <taxon>Bacteroidota</taxon>
        <taxon>Flavobacteriia</taxon>
        <taxon>Flavobacteriales</taxon>
        <taxon>Flavobacteriaceae</taxon>
        <taxon>Flavobacterium</taxon>
    </lineage>
</organism>
<dbReference type="GO" id="GO:0016787">
    <property type="term" value="F:hydrolase activity"/>
    <property type="evidence" value="ECO:0007669"/>
    <property type="project" value="UniProtKB-KW"/>
</dbReference>
<gene>
    <name evidence="2" type="ORF">OJ995_05660</name>
</gene>
<keyword evidence="2" id="KW-0378">Hydrolase</keyword>
<feature type="transmembrane region" description="Helical" evidence="1">
    <location>
        <begin position="59"/>
        <end position="77"/>
    </location>
</feature>
<dbReference type="InterPro" id="IPR053170">
    <property type="entry name" value="Transcription_regulator"/>
</dbReference>
<keyword evidence="1" id="KW-0472">Membrane</keyword>
<sequence length="329" mass="38431">MDSLSQIVLGAATFALIKDKEIGKKSLLYGAILGTIPDLDVLINPFFNTIEELSIHRSFSHSIFFLILLSLLFAKWFSIKYKTSYKTWFLASFLALFTHPLLDICTTYGTRILYPLSKSFYSLDNVFVIDPLYTIWLLIGCITLLLLKRNNPKRQLIIKWSLAISTFYLLVGLCINIFVTNHFRNELLRQHISYEKIKVVPTPFNTILWQVIVKTNDGLYFSDYSLFDSKKTTDFIFEKNDAQFIAEKKKIKELEPFFNFTEGYELAKKENNKMVIYGTKFGPLNMQNGKTHFIFPLTFNEDGTYILEQKRPKDFKKIFKRIFNRLKGN</sequence>
<comment type="caution">
    <text evidence="2">The sequence shown here is derived from an EMBL/GenBank/DDBJ whole genome shotgun (WGS) entry which is preliminary data.</text>
</comment>
<dbReference type="InterPro" id="IPR007404">
    <property type="entry name" value="YdjM-like"/>
</dbReference>
<feature type="transmembrane region" description="Helical" evidence="1">
    <location>
        <begin position="126"/>
        <end position="147"/>
    </location>
</feature>
<evidence type="ECO:0000313" key="2">
    <source>
        <dbReference type="EMBL" id="MCW1147698.1"/>
    </source>
</evidence>
<dbReference type="RefSeq" id="WP_264368549.1">
    <property type="nucleotide sequence ID" value="NZ_JAPCIO010000003.1"/>
</dbReference>
<dbReference type="PANTHER" id="PTHR40031">
    <property type="entry name" value="HYPOTHETICAL MEMBRANE SPANNING PROTEIN"/>
    <property type="match status" value="1"/>
</dbReference>
<protein>
    <submittedName>
        <fullName evidence="2">Metal-dependent hydrolase</fullName>
    </submittedName>
</protein>
<keyword evidence="1" id="KW-1133">Transmembrane helix</keyword>
<dbReference type="Proteomes" id="UP001165677">
    <property type="component" value="Unassembled WGS sequence"/>
</dbReference>
<dbReference type="PANTHER" id="PTHR40031:SF1">
    <property type="entry name" value="MEMBRANE-BOUND METAL-DEPENDENT HYDROLASE"/>
    <property type="match status" value="1"/>
</dbReference>
<reference evidence="2" key="1">
    <citation type="submission" date="2022-10" db="EMBL/GenBank/DDBJ databases">
        <title>Flavobacterium sp. nov., a bacterium isolated from lake sediment.</title>
        <authorList>
            <person name="Qu J.-H."/>
        </authorList>
    </citation>
    <scope>NUCLEOTIDE SEQUENCE</scope>
    <source>
        <strain evidence="2">TH16-21</strain>
    </source>
</reference>
<keyword evidence="3" id="KW-1185">Reference proteome</keyword>
<dbReference type="EMBL" id="JAPCIO010000003">
    <property type="protein sequence ID" value="MCW1147698.1"/>
    <property type="molecule type" value="Genomic_DNA"/>
</dbReference>
<feature type="transmembrane region" description="Helical" evidence="1">
    <location>
        <begin position="89"/>
        <end position="114"/>
    </location>
</feature>